<comment type="caution">
    <text evidence="1">The sequence shown here is derived from an EMBL/GenBank/DDBJ whole genome shotgun (WGS) entry which is preliminary data.</text>
</comment>
<evidence type="ECO:0000313" key="1">
    <source>
        <dbReference type="EMBL" id="MBB5869003.1"/>
    </source>
</evidence>
<dbReference type="RefSeq" id="WP_312875165.1">
    <property type="nucleotide sequence ID" value="NZ_JACHMN010000002.1"/>
</dbReference>
<protein>
    <recommendedName>
        <fullName evidence="3">Circularly permuted type 2 ATP-grasp protein</fullName>
    </recommendedName>
</protein>
<proteinExistence type="predicted"/>
<evidence type="ECO:0008006" key="3">
    <source>
        <dbReference type="Google" id="ProtNLM"/>
    </source>
</evidence>
<dbReference type="AlphaFoldDB" id="A0A841BPY5"/>
<evidence type="ECO:0000313" key="2">
    <source>
        <dbReference type="Proteomes" id="UP000587527"/>
    </source>
</evidence>
<accession>A0A841BPY5</accession>
<reference evidence="1 2" key="1">
    <citation type="submission" date="2020-08" db="EMBL/GenBank/DDBJ databases">
        <title>Sequencing the genomes of 1000 actinobacteria strains.</title>
        <authorList>
            <person name="Klenk H.-P."/>
        </authorList>
    </citation>
    <scope>NUCLEOTIDE SEQUENCE [LARGE SCALE GENOMIC DNA]</scope>
    <source>
        <strain evidence="1 2">DSM 45362</strain>
    </source>
</reference>
<gene>
    <name evidence="1" type="ORF">F4553_002382</name>
</gene>
<keyword evidence="2" id="KW-1185">Reference proteome</keyword>
<organism evidence="1 2">
    <name type="scientific">Allocatelliglobosispora scoriae</name>
    <dbReference type="NCBI Taxonomy" id="643052"/>
    <lineage>
        <taxon>Bacteria</taxon>
        <taxon>Bacillati</taxon>
        <taxon>Actinomycetota</taxon>
        <taxon>Actinomycetes</taxon>
        <taxon>Micromonosporales</taxon>
        <taxon>Micromonosporaceae</taxon>
        <taxon>Allocatelliglobosispora</taxon>
    </lineage>
</organism>
<dbReference type="SUPFAM" id="SSF56059">
    <property type="entry name" value="Glutathione synthetase ATP-binding domain-like"/>
    <property type="match status" value="1"/>
</dbReference>
<dbReference type="EMBL" id="JACHMN010000002">
    <property type="protein sequence ID" value="MBB5869003.1"/>
    <property type="molecule type" value="Genomic_DNA"/>
</dbReference>
<name>A0A841BPY5_9ACTN</name>
<dbReference type="Proteomes" id="UP000587527">
    <property type="component" value="Unassembled WGS sequence"/>
</dbReference>
<sequence length="467" mass="50420">MSPGLSLTEQYINEIRSRGLTASDLLPPDRLPAIVESFYGQRALARPVFFAEAEHARLVRDLSTMHAALTSLPDLLFGGDLGAFATAVGLTERQVGFVVRTQSGAPVTRFARADMYADATGFKLLEYNVGSTIGMIEAGLLNDALLAHPVLAGFAAEHRLGSVDMVAECLASMRQECGLAPDSQPVIAMCDWPDQFPVNEAPLRLCTDMHRDSYGLTSIPTHLGRLEYRDGGVWDEGHRIDVVYRMFMLQQATGPEANELIDPLLAAAERGEVEIFTPLGCQVFGSKAALAMLSDEAHRHRFDAETLAALDRILPWTRVCRPGTVTLESGERVELLDHALAQRAELILKPALLHSGSGVLPGWEADPADWAQRVEAAMDGGWILQRRVRPVPQLVPAPDGELTDYTINLGVFSMPSGPDGYGGMALRVAPVTANITVLSINADKSVLLGCAMHQLPDTPVIPTASLG</sequence>